<organism evidence="1 2">
    <name type="scientific">Kingdonia uniflora</name>
    <dbReference type="NCBI Taxonomy" id="39325"/>
    <lineage>
        <taxon>Eukaryota</taxon>
        <taxon>Viridiplantae</taxon>
        <taxon>Streptophyta</taxon>
        <taxon>Embryophyta</taxon>
        <taxon>Tracheophyta</taxon>
        <taxon>Spermatophyta</taxon>
        <taxon>Magnoliopsida</taxon>
        <taxon>Ranunculales</taxon>
        <taxon>Circaeasteraceae</taxon>
        <taxon>Kingdonia</taxon>
    </lineage>
</organism>
<sequence length="161" mass="18533">MGKEPTHPYVDKMKRTTKLLAQDITQNASEVFYSTDDNQRTMQQRECRLIQIPSQETMRQGESVLTPHPANLQHQNGLSEANEPIQGLQDGTRESAQIRNGKNLMTEACEVLKEASMVTDQDMDIQVHLHYASRTDRRRYNLQLIDEITLYFQGMAMNHVV</sequence>
<evidence type="ECO:0000313" key="2">
    <source>
        <dbReference type="Proteomes" id="UP000541444"/>
    </source>
</evidence>
<reference evidence="1 2" key="1">
    <citation type="journal article" date="2020" name="IScience">
        <title>Genome Sequencing of the Endangered Kingdonia uniflora (Circaeasteraceae, Ranunculales) Reveals Potential Mechanisms of Evolutionary Specialization.</title>
        <authorList>
            <person name="Sun Y."/>
            <person name="Deng T."/>
            <person name="Zhang A."/>
            <person name="Moore M.J."/>
            <person name="Landis J.B."/>
            <person name="Lin N."/>
            <person name="Zhang H."/>
            <person name="Zhang X."/>
            <person name="Huang J."/>
            <person name="Zhang X."/>
            <person name="Sun H."/>
            <person name="Wang H."/>
        </authorList>
    </citation>
    <scope>NUCLEOTIDE SEQUENCE [LARGE SCALE GENOMIC DNA]</scope>
    <source>
        <strain evidence="1">TB1705</strain>
        <tissue evidence="1">Leaf</tissue>
    </source>
</reference>
<gene>
    <name evidence="1" type="ORF">GIB67_029286</name>
</gene>
<accession>A0A7J7N8G8</accession>
<proteinExistence type="predicted"/>
<dbReference type="Proteomes" id="UP000541444">
    <property type="component" value="Unassembled WGS sequence"/>
</dbReference>
<protein>
    <submittedName>
        <fullName evidence="1">Uncharacterized protein</fullName>
    </submittedName>
</protein>
<evidence type="ECO:0000313" key="1">
    <source>
        <dbReference type="EMBL" id="KAF6163437.1"/>
    </source>
</evidence>
<keyword evidence="2" id="KW-1185">Reference proteome</keyword>
<dbReference type="EMBL" id="JACGCM010000981">
    <property type="protein sequence ID" value="KAF6163437.1"/>
    <property type="molecule type" value="Genomic_DNA"/>
</dbReference>
<comment type="caution">
    <text evidence="1">The sequence shown here is derived from an EMBL/GenBank/DDBJ whole genome shotgun (WGS) entry which is preliminary data.</text>
</comment>
<name>A0A7J7N8G8_9MAGN</name>
<dbReference type="AlphaFoldDB" id="A0A7J7N8G8"/>